<dbReference type="PROSITE" id="PS51257">
    <property type="entry name" value="PROKAR_LIPOPROTEIN"/>
    <property type="match status" value="1"/>
</dbReference>
<dbReference type="Proteomes" id="UP000319700">
    <property type="component" value="Unassembled WGS sequence"/>
</dbReference>
<accession>A0A502F7L8</accession>
<organism evidence="1 2">
    <name type="scientific">Flavobacterium pectinovorum</name>
    <dbReference type="NCBI Taxonomy" id="29533"/>
    <lineage>
        <taxon>Bacteria</taxon>
        <taxon>Pseudomonadati</taxon>
        <taxon>Bacteroidota</taxon>
        <taxon>Flavobacteriia</taxon>
        <taxon>Flavobacteriales</taxon>
        <taxon>Flavobacteriaceae</taxon>
        <taxon>Flavobacterium</taxon>
    </lineage>
</organism>
<evidence type="ECO:0000313" key="2">
    <source>
        <dbReference type="Proteomes" id="UP000319700"/>
    </source>
</evidence>
<gene>
    <name evidence="1" type="ORF">EAH81_01805</name>
</gene>
<dbReference type="AlphaFoldDB" id="A0A502F7L8"/>
<dbReference type="EMBL" id="RCZH01000001">
    <property type="protein sequence ID" value="TPG45359.1"/>
    <property type="molecule type" value="Genomic_DNA"/>
</dbReference>
<evidence type="ECO:0000313" key="1">
    <source>
        <dbReference type="EMBL" id="TPG45359.1"/>
    </source>
</evidence>
<comment type="caution">
    <text evidence="1">The sequence shown here is derived from an EMBL/GenBank/DDBJ whole genome shotgun (WGS) entry which is preliminary data.</text>
</comment>
<dbReference type="OrthoDB" id="770741at2"/>
<reference evidence="1 2" key="1">
    <citation type="journal article" date="2019" name="Environ. Microbiol.">
        <title>Species interactions and distinct microbial communities in high Arctic permafrost affected cryosols are associated with the CH4 and CO2 gas fluxes.</title>
        <authorList>
            <person name="Altshuler I."/>
            <person name="Hamel J."/>
            <person name="Turney S."/>
            <person name="Magnuson E."/>
            <person name="Levesque R."/>
            <person name="Greer C."/>
            <person name="Whyte L.G."/>
        </authorList>
    </citation>
    <scope>NUCLEOTIDE SEQUENCE [LARGE SCALE GENOMIC DNA]</scope>
    <source>
        <strain evidence="1 2">42</strain>
    </source>
</reference>
<dbReference type="RefSeq" id="WP_140503092.1">
    <property type="nucleotide sequence ID" value="NZ_RCZH01000001.1"/>
</dbReference>
<sequence>MKQFYCLAFLVLLFSCKENKEATTENLNTTQKDTINIKETKVVSNNTQTSVLRPNEKLKIQQVYSDLVEFVNFDGNGDYALFTVQKNKELISLYTNLENAKTFKRGDLLDVKWKMDTIYIAGEGEKQDFGEWLVDAKKVKDGNVTLFLKKYKKPIKYYSEKEDYTADYKDFLYTQVEYYLANSKNELVKAALKSPDADLSYSIEEKDREGRSYIVLGISNDFEHHTNILQWLYLDNENNTLYEYDLPNDKLIKFD</sequence>
<keyword evidence="2" id="KW-1185">Reference proteome</keyword>
<name>A0A502F7L8_9FLAO</name>
<proteinExistence type="predicted"/>
<protein>
    <submittedName>
        <fullName evidence="1">Uncharacterized protein</fullName>
    </submittedName>
</protein>